<feature type="region of interest" description="Disordered" evidence="1">
    <location>
        <begin position="1"/>
        <end position="60"/>
    </location>
</feature>
<sequence length="60" mass="6828">MAGGIVNLRAARKARERAEKRAKGDENAARFGRTKEQRTREEADAARARAHLDAHRRDEE</sequence>
<dbReference type="EMBL" id="SLWW01000009">
    <property type="protein sequence ID" value="TCO70609.1"/>
    <property type="molecule type" value="Genomic_DNA"/>
</dbReference>
<feature type="compositionally biased region" description="Basic and acidic residues" evidence="1">
    <location>
        <begin position="16"/>
        <end position="60"/>
    </location>
</feature>
<dbReference type="RefSeq" id="WP_132545360.1">
    <property type="nucleotide sequence ID" value="NZ_SLWW01000009.1"/>
</dbReference>
<protein>
    <submittedName>
        <fullName evidence="2">Uncharacterized protein DUF4169</fullName>
    </submittedName>
</protein>
<dbReference type="InterPro" id="IPR025227">
    <property type="entry name" value="DUF4169"/>
</dbReference>
<accession>A0A4R2KJ45</accession>
<organism evidence="2 3">
    <name type="scientific">Rhodovulum euryhalinum</name>
    <dbReference type="NCBI Taxonomy" id="35805"/>
    <lineage>
        <taxon>Bacteria</taxon>
        <taxon>Pseudomonadati</taxon>
        <taxon>Pseudomonadota</taxon>
        <taxon>Alphaproteobacteria</taxon>
        <taxon>Rhodobacterales</taxon>
        <taxon>Paracoccaceae</taxon>
        <taxon>Rhodovulum</taxon>
    </lineage>
</organism>
<evidence type="ECO:0000313" key="3">
    <source>
        <dbReference type="Proteomes" id="UP000295142"/>
    </source>
</evidence>
<dbReference type="AlphaFoldDB" id="A0A4R2KJ45"/>
<reference evidence="2 3" key="1">
    <citation type="submission" date="2019-03" db="EMBL/GenBank/DDBJ databases">
        <title>Genomic Encyclopedia of Type Strains, Phase IV (KMG-IV): sequencing the most valuable type-strain genomes for metagenomic binning, comparative biology and taxonomic classification.</title>
        <authorList>
            <person name="Goeker M."/>
        </authorList>
    </citation>
    <scope>NUCLEOTIDE SEQUENCE [LARGE SCALE GENOMIC DNA]</scope>
    <source>
        <strain evidence="2 3">DSM 4868</strain>
    </source>
</reference>
<dbReference type="Pfam" id="PF13770">
    <property type="entry name" value="DUF4169"/>
    <property type="match status" value="1"/>
</dbReference>
<gene>
    <name evidence="2" type="ORF">EV655_109156</name>
</gene>
<evidence type="ECO:0000256" key="1">
    <source>
        <dbReference type="SAM" id="MobiDB-lite"/>
    </source>
</evidence>
<keyword evidence="3" id="KW-1185">Reference proteome</keyword>
<evidence type="ECO:0000313" key="2">
    <source>
        <dbReference type="EMBL" id="TCO70609.1"/>
    </source>
</evidence>
<proteinExistence type="predicted"/>
<dbReference type="Proteomes" id="UP000295142">
    <property type="component" value="Unassembled WGS sequence"/>
</dbReference>
<name>A0A4R2KJ45_9RHOB</name>
<comment type="caution">
    <text evidence="2">The sequence shown here is derived from an EMBL/GenBank/DDBJ whole genome shotgun (WGS) entry which is preliminary data.</text>
</comment>